<dbReference type="PANTHER" id="PTHR34385:SF1">
    <property type="entry name" value="PEPTIDOGLYCAN L-ALANYL-D-GLUTAMATE ENDOPEPTIDASE CWLK"/>
    <property type="match status" value="1"/>
</dbReference>
<dbReference type="OrthoDB" id="9792074at2"/>
<reference evidence="2 3" key="1">
    <citation type="submission" date="2015-02" db="EMBL/GenBank/DDBJ databases">
        <title>Draft genome sequences of ten Microbacterium spp. with emphasis on heavy metal contaminated environments.</title>
        <authorList>
            <person name="Corretto E."/>
        </authorList>
    </citation>
    <scope>NUCLEOTIDE SEQUENCE [LARGE SCALE GENOMIC DNA]</scope>
    <source>
        <strain evidence="2 3">DSM 23848</strain>
    </source>
</reference>
<dbReference type="InterPro" id="IPR009045">
    <property type="entry name" value="Zn_M74/Hedgehog-like"/>
</dbReference>
<keyword evidence="2" id="KW-0645">Protease</keyword>
<evidence type="ECO:0000313" key="2">
    <source>
        <dbReference type="EMBL" id="KJL26670.1"/>
    </source>
</evidence>
<evidence type="ECO:0000259" key="1">
    <source>
        <dbReference type="Pfam" id="PF02557"/>
    </source>
</evidence>
<keyword evidence="2" id="KW-0121">Carboxypeptidase</keyword>
<dbReference type="CDD" id="cd14852">
    <property type="entry name" value="LD-carboxypeptidase"/>
    <property type="match status" value="1"/>
</dbReference>
<name>A0A0F0L2T8_9MICO</name>
<dbReference type="PATRIC" id="fig|582680.7.peg.919"/>
<accession>A0A0F0L2T8</accession>
<protein>
    <submittedName>
        <fullName evidence="2">D-alanyl-D-alanine carboxypeptidase</fullName>
        <ecNumber evidence="2">3.4.16.4</ecNumber>
    </submittedName>
</protein>
<dbReference type="Proteomes" id="UP000033448">
    <property type="component" value="Unassembled WGS sequence"/>
</dbReference>
<keyword evidence="3" id="KW-1185">Reference proteome</keyword>
<organism evidence="2 3">
    <name type="scientific">Microbacterium azadirachtae</name>
    <dbReference type="NCBI Taxonomy" id="582680"/>
    <lineage>
        <taxon>Bacteria</taxon>
        <taxon>Bacillati</taxon>
        <taxon>Actinomycetota</taxon>
        <taxon>Actinomycetes</taxon>
        <taxon>Micrococcales</taxon>
        <taxon>Microbacteriaceae</taxon>
        <taxon>Microbacterium</taxon>
    </lineage>
</organism>
<gene>
    <name evidence="2" type="primary">vanY</name>
    <name evidence="2" type="ORF">RL72_00889</name>
</gene>
<keyword evidence="2" id="KW-0378">Hydrolase</keyword>
<sequence length="310" mass="31207">MHPRLVLVASVTIGLAVALIGALWSLADGSAQNGPRGAGVKDPDPAAAARIEMPAAATSLPAVRLRAVTAADPCALPAVQQALASGGDDAVIGAFGGGAAFRAAVATGNAPCIDLADPNRDWVVVNKIRPLNPITFAPSSFGDPALSVDGAGSVRSDVAQALDRLSAGADAAGVGSIALASGYRSYDTQVQTYSGQIAQYGQAQGDALSARPGHSEHQTGLAADVVSCAGGCGSIDSFGGTDAGAWVAQNGWQYGFIVRYVAGQTPITGYDAEPWHLRYVGVPLATAYHDGGYATLEQFFGLPAAPAYAG</sequence>
<dbReference type="InterPro" id="IPR003709">
    <property type="entry name" value="VanY-like_core_dom"/>
</dbReference>
<dbReference type="EMBL" id="JYIT01000062">
    <property type="protein sequence ID" value="KJL26670.1"/>
    <property type="molecule type" value="Genomic_DNA"/>
</dbReference>
<dbReference type="Gene3D" id="3.30.1380.10">
    <property type="match status" value="1"/>
</dbReference>
<proteinExistence type="predicted"/>
<dbReference type="EC" id="3.4.16.4" evidence="2"/>
<dbReference type="PANTHER" id="PTHR34385">
    <property type="entry name" value="D-ALANYL-D-ALANINE CARBOXYPEPTIDASE"/>
    <property type="match status" value="1"/>
</dbReference>
<dbReference type="GO" id="GO:0009002">
    <property type="term" value="F:serine-type D-Ala-D-Ala carboxypeptidase activity"/>
    <property type="evidence" value="ECO:0007669"/>
    <property type="project" value="UniProtKB-EC"/>
</dbReference>
<dbReference type="SUPFAM" id="SSF55166">
    <property type="entry name" value="Hedgehog/DD-peptidase"/>
    <property type="match status" value="1"/>
</dbReference>
<dbReference type="AlphaFoldDB" id="A0A0F0L2T8"/>
<evidence type="ECO:0000313" key="3">
    <source>
        <dbReference type="Proteomes" id="UP000033448"/>
    </source>
</evidence>
<dbReference type="Pfam" id="PF02557">
    <property type="entry name" value="VanY"/>
    <property type="match status" value="1"/>
</dbReference>
<dbReference type="InterPro" id="IPR058193">
    <property type="entry name" value="VanY/YodJ_core_dom"/>
</dbReference>
<comment type="caution">
    <text evidence="2">The sequence shown here is derived from an EMBL/GenBank/DDBJ whole genome shotgun (WGS) entry which is preliminary data.</text>
</comment>
<feature type="domain" description="D-alanyl-D-alanine carboxypeptidase-like core" evidence="1">
    <location>
        <begin position="153"/>
        <end position="281"/>
    </location>
</feature>
<dbReference type="InterPro" id="IPR052179">
    <property type="entry name" value="DD-CPase-like"/>
</dbReference>
<dbReference type="GO" id="GO:0006508">
    <property type="term" value="P:proteolysis"/>
    <property type="evidence" value="ECO:0007669"/>
    <property type="project" value="InterPro"/>
</dbReference>